<dbReference type="PANTHER" id="PTHR10688">
    <property type="entry name" value="PWWP DOMAIN-CONTAINING PROTEIN"/>
    <property type="match status" value="1"/>
</dbReference>
<dbReference type="Pfam" id="PF00855">
    <property type="entry name" value="PWWP"/>
    <property type="match status" value="1"/>
</dbReference>
<dbReference type="PANTHER" id="PTHR10688:SF5">
    <property type="entry name" value="PWWP DOMAIN-CONTAINING PROTEIN 1-RELATED"/>
    <property type="match status" value="1"/>
</dbReference>
<feature type="region of interest" description="Disordered" evidence="1">
    <location>
        <begin position="701"/>
        <end position="795"/>
    </location>
</feature>
<feature type="compositionally biased region" description="Basic and acidic residues" evidence="1">
    <location>
        <begin position="736"/>
        <end position="793"/>
    </location>
</feature>
<sequence length="1003" mass="111527">MMSVTRNDRELERKSNVLANFPLFEIDSGPEETEVSSDMLGKTRIDDLMESQVVDSMSSDKDNVFDFEHIEPKKMRSEEARFSSKVDSREIDRNMESIISEIKAEEVGRSDCSKISSGEMKGDIEMMEKPTVLDFNSAYFMVDEGNSDRMSEAFGSEAENAVSYEPGDMVWRKVKSHPWWPGQIFSEAFASSSVYRTKREGHVLVAFFGDSSYGWFDPAELIPFEPHYFDKSQQTNSRTFMRAVEKAVDEARMRAALGLVYCCRNPFNFRPANIRGYFTVNVGDYEGRIYSVKEIKKARDNFEPGEALSFVQQLSMNPRNIEQKGIDWVKNVAMFLALRKVTYEEFDETYAQAFGVQPVRSVSNATGVLDQAAKVPSRAPLSGPFMIAGALGERKSFTKSSKVKDQLKKDKYLLKRRDKLNEHKAQHFSPSHVGFDVAYSSASKIQGGPEHRKLLGYKDMNVSYEMSGKVMAVGDVGPTSADVDGSSVLRKLEVASVRDSFDQHLQLENKAVVGLKQEGSQVWEFGDDRSILEPVGTSALLVDAKLSDGVLGTTSDRVAKKAKVVKRLENLNSKKSIIGEKKKKKKKKLGLGAFQDHSNKPLRTEKDGESLRKSTGKSIGIGLVPGESSQLDPQRKSDGASSTFLSNFMQPLPKVDFANIKVELLQLVDDLLALALDPFHGVERNSPAISLVLVPVSEAETSSLSDSKSPASAGPSKIPYDENAMNPPQKLAKLLARRDDPTKSGRKRSLSERLEEKSTKKLKKLNELKSLTTEKKAGTQKTPEPKKGERKEAGTGVTVLLKPTKLDTVKKKPDPTMLVLMFPPRTTLPSISELKARFARFGPLDYSALRVNYQLKDVLVPAPEVPPESAKRRPDEAFDEVPPMRQIGLMEQSPQQQPSVQLKSCLKKPSGEEMAGSACMGGGVSRKNDPHVNHGTAGHNFTMGPHIHYDQLDEQRKTNNYTMTTTTINKVDISNQMLSLMLRCSDIVGDVNSSLGYVTYHPL</sequence>
<feature type="compositionally biased region" description="Basic and acidic residues" evidence="1">
    <location>
        <begin position="597"/>
        <end position="612"/>
    </location>
</feature>
<dbReference type="Proteomes" id="UP000195402">
    <property type="component" value="Unassembled WGS sequence"/>
</dbReference>
<dbReference type="STRING" id="56857.A0A200PLX7"/>
<evidence type="ECO:0000256" key="1">
    <source>
        <dbReference type="SAM" id="MobiDB-lite"/>
    </source>
</evidence>
<keyword evidence="4" id="KW-1185">Reference proteome</keyword>
<feature type="compositionally biased region" description="Low complexity" evidence="1">
    <location>
        <begin position="702"/>
        <end position="712"/>
    </location>
</feature>
<gene>
    <name evidence="3" type="ORF">BVC80_7803g7</name>
</gene>
<accession>A0A200PLX7</accession>
<protein>
    <submittedName>
        <fullName evidence="3">PWWP domain</fullName>
    </submittedName>
</protein>
<proteinExistence type="predicted"/>
<dbReference type="InterPro" id="IPR000313">
    <property type="entry name" value="PWWP_dom"/>
</dbReference>
<feature type="region of interest" description="Disordered" evidence="1">
    <location>
        <begin position="576"/>
        <end position="642"/>
    </location>
</feature>
<evidence type="ECO:0000313" key="3">
    <source>
        <dbReference type="EMBL" id="OUZ99197.1"/>
    </source>
</evidence>
<dbReference type="PROSITE" id="PS50812">
    <property type="entry name" value="PWWP"/>
    <property type="match status" value="1"/>
</dbReference>
<evidence type="ECO:0000259" key="2">
    <source>
        <dbReference type="PROSITE" id="PS50812"/>
    </source>
</evidence>
<dbReference type="OMA" id="IDISHEM"/>
<evidence type="ECO:0000313" key="4">
    <source>
        <dbReference type="Proteomes" id="UP000195402"/>
    </source>
</evidence>
<dbReference type="EMBL" id="MVGT01004528">
    <property type="protein sequence ID" value="OUZ99197.1"/>
    <property type="molecule type" value="Genomic_DNA"/>
</dbReference>
<dbReference type="FunCoup" id="A0A200PLX7">
    <property type="interactions" value="2391"/>
</dbReference>
<dbReference type="SUPFAM" id="SSF63748">
    <property type="entry name" value="Tudor/PWWP/MBT"/>
    <property type="match status" value="1"/>
</dbReference>
<dbReference type="Gene3D" id="2.30.30.140">
    <property type="match status" value="1"/>
</dbReference>
<organism evidence="3 4">
    <name type="scientific">Macleaya cordata</name>
    <name type="common">Five-seeded plume-poppy</name>
    <name type="synonym">Bocconia cordata</name>
    <dbReference type="NCBI Taxonomy" id="56857"/>
    <lineage>
        <taxon>Eukaryota</taxon>
        <taxon>Viridiplantae</taxon>
        <taxon>Streptophyta</taxon>
        <taxon>Embryophyta</taxon>
        <taxon>Tracheophyta</taxon>
        <taxon>Spermatophyta</taxon>
        <taxon>Magnoliopsida</taxon>
        <taxon>Ranunculales</taxon>
        <taxon>Papaveraceae</taxon>
        <taxon>Papaveroideae</taxon>
        <taxon>Macleaya</taxon>
    </lineage>
</organism>
<dbReference type="OrthoDB" id="62853at2759"/>
<dbReference type="AlphaFoldDB" id="A0A200PLX7"/>
<feature type="domain" description="PWWP" evidence="2">
    <location>
        <begin position="166"/>
        <end position="227"/>
    </location>
</feature>
<comment type="caution">
    <text evidence="3">The sequence shown here is derived from an EMBL/GenBank/DDBJ whole genome shotgun (WGS) entry which is preliminary data.</text>
</comment>
<dbReference type="SMART" id="SM00293">
    <property type="entry name" value="PWWP"/>
    <property type="match status" value="1"/>
</dbReference>
<dbReference type="InParanoid" id="A0A200PLX7"/>
<dbReference type="CDD" id="cd05162">
    <property type="entry name" value="PWWP"/>
    <property type="match status" value="1"/>
</dbReference>
<reference evidence="3 4" key="1">
    <citation type="journal article" date="2017" name="Mol. Plant">
        <title>The Genome of Medicinal Plant Macleaya cordata Provides New Insights into Benzylisoquinoline Alkaloids Metabolism.</title>
        <authorList>
            <person name="Liu X."/>
            <person name="Liu Y."/>
            <person name="Huang P."/>
            <person name="Ma Y."/>
            <person name="Qing Z."/>
            <person name="Tang Q."/>
            <person name="Cao H."/>
            <person name="Cheng P."/>
            <person name="Zheng Y."/>
            <person name="Yuan Z."/>
            <person name="Zhou Y."/>
            <person name="Liu J."/>
            <person name="Tang Z."/>
            <person name="Zhuo Y."/>
            <person name="Zhang Y."/>
            <person name="Yu L."/>
            <person name="Huang J."/>
            <person name="Yang P."/>
            <person name="Peng Q."/>
            <person name="Zhang J."/>
            <person name="Jiang W."/>
            <person name="Zhang Z."/>
            <person name="Lin K."/>
            <person name="Ro D.K."/>
            <person name="Chen X."/>
            <person name="Xiong X."/>
            <person name="Shang Y."/>
            <person name="Huang S."/>
            <person name="Zeng J."/>
        </authorList>
    </citation>
    <scope>NUCLEOTIDE SEQUENCE [LARGE SCALE GENOMIC DNA]</scope>
    <source>
        <strain evidence="4">cv. BLH2017</strain>
        <tissue evidence="3">Root</tissue>
    </source>
</reference>
<name>A0A200PLX7_MACCD</name>
<dbReference type="InterPro" id="IPR052657">
    <property type="entry name" value="PDP_family_Arabidopsis"/>
</dbReference>